<dbReference type="CDD" id="cd10747">
    <property type="entry name" value="DnaJ_C"/>
    <property type="match status" value="1"/>
</dbReference>
<dbReference type="PROSITE" id="PS00636">
    <property type="entry name" value="DNAJ_1"/>
    <property type="match status" value="1"/>
</dbReference>
<dbReference type="Pfam" id="PF00226">
    <property type="entry name" value="DnaJ"/>
    <property type="match status" value="1"/>
</dbReference>
<organism evidence="5 6">
    <name type="scientific">Desulfarculus baarsii (strain ATCC 33931 / DSM 2075 / LMG 7858 / VKM B-1802 / 2st14)</name>
    <dbReference type="NCBI Taxonomy" id="644282"/>
    <lineage>
        <taxon>Bacteria</taxon>
        <taxon>Pseudomonadati</taxon>
        <taxon>Thermodesulfobacteriota</taxon>
        <taxon>Desulfarculia</taxon>
        <taxon>Desulfarculales</taxon>
        <taxon>Desulfarculaceae</taxon>
        <taxon>Desulfarculus</taxon>
    </lineage>
</organism>
<dbReference type="PANTHER" id="PTHR43096:SF52">
    <property type="entry name" value="DNAJ HOMOLOG 1, MITOCHONDRIAL-RELATED"/>
    <property type="match status" value="1"/>
</dbReference>
<gene>
    <name evidence="5" type="ordered locus">Deba_0163</name>
</gene>
<dbReference type="PROSITE" id="PS50076">
    <property type="entry name" value="DNAJ_2"/>
    <property type="match status" value="1"/>
</dbReference>
<dbReference type="Proteomes" id="UP000009047">
    <property type="component" value="Chromosome"/>
</dbReference>
<dbReference type="InterPro" id="IPR008971">
    <property type="entry name" value="HSP40/DnaJ_pept-bd"/>
</dbReference>
<keyword evidence="6" id="KW-1185">Reference proteome</keyword>
<keyword evidence="3" id="KW-0143">Chaperone</keyword>
<proteinExistence type="predicted"/>
<dbReference type="CDD" id="cd06257">
    <property type="entry name" value="DnaJ"/>
    <property type="match status" value="1"/>
</dbReference>
<dbReference type="GO" id="GO:0008270">
    <property type="term" value="F:zinc ion binding"/>
    <property type="evidence" value="ECO:0007669"/>
    <property type="project" value="UniProtKB-KW"/>
</dbReference>
<dbReference type="InterPro" id="IPR002939">
    <property type="entry name" value="DnaJ_C"/>
</dbReference>
<evidence type="ECO:0000256" key="2">
    <source>
        <dbReference type="ARBA" id="ARBA00022771"/>
    </source>
</evidence>
<dbReference type="KEGG" id="dbr:Deba_0163"/>
<dbReference type="RefSeq" id="WP_013256998.1">
    <property type="nucleotide sequence ID" value="NC_014365.1"/>
</dbReference>
<accession>E1QDM3</accession>
<dbReference type="SUPFAM" id="SSF46565">
    <property type="entry name" value="Chaperone J-domain"/>
    <property type="match status" value="1"/>
</dbReference>
<dbReference type="EMBL" id="CP002085">
    <property type="protein sequence ID" value="ADK83542.1"/>
    <property type="molecule type" value="Genomic_DNA"/>
</dbReference>
<dbReference type="Gene3D" id="1.10.287.110">
    <property type="entry name" value="DnaJ domain"/>
    <property type="match status" value="1"/>
</dbReference>
<keyword evidence="2" id="KW-0479">Metal-binding</keyword>
<dbReference type="InterPro" id="IPR001623">
    <property type="entry name" value="DnaJ_domain"/>
</dbReference>
<dbReference type="eggNOG" id="COG0484">
    <property type="taxonomic scope" value="Bacteria"/>
</dbReference>
<dbReference type="GO" id="GO:0042026">
    <property type="term" value="P:protein refolding"/>
    <property type="evidence" value="ECO:0007669"/>
    <property type="project" value="TreeGrafter"/>
</dbReference>
<dbReference type="OrthoDB" id="9779889at2"/>
<dbReference type="Gene3D" id="2.60.260.20">
    <property type="entry name" value="Urease metallochaperone UreE, N-terminal domain"/>
    <property type="match status" value="2"/>
</dbReference>
<evidence type="ECO:0000259" key="4">
    <source>
        <dbReference type="PROSITE" id="PS50076"/>
    </source>
</evidence>
<dbReference type="GO" id="GO:0051082">
    <property type="term" value="F:unfolded protein binding"/>
    <property type="evidence" value="ECO:0007669"/>
    <property type="project" value="InterPro"/>
</dbReference>
<dbReference type="STRING" id="644282.Deba_0163"/>
<dbReference type="PANTHER" id="PTHR43096">
    <property type="entry name" value="DNAJ HOMOLOG 1, MITOCHONDRIAL-RELATED"/>
    <property type="match status" value="1"/>
</dbReference>
<dbReference type="HOGENOM" id="CLU_017633_0_0_7"/>
<reference evidence="5 6" key="1">
    <citation type="journal article" date="2010" name="Stand. Genomic Sci.">
        <title>Complete genome sequence of Desulfarculus baarsii type strain (2st14).</title>
        <authorList>
            <person name="Sun H."/>
            <person name="Spring S."/>
            <person name="Lapidus A."/>
            <person name="Davenport K."/>
            <person name="Del Rio T.G."/>
            <person name="Tice H."/>
            <person name="Nolan M."/>
            <person name="Copeland A."/>
            <person name="Cheng J.F."/>
            <person name="Lucas S."/>
            <person name="Tapia R."/>
            <person name="Goodwin L."/>
            <person name="Pitluck S."/>
            <person name="Ivanova N."/>
            <person name="Pagani I."/>
            <person name="Mavromatis K."/>
            <person name="Ovchinnikova G."/>
            <person name="Pati A."/>
            <person name="Chen A."/>
            <person name="Palaniappan K."/>
            <person name="Hauser L."/>
            <person name="Chang Y.J."/>
            <person name="Jeffries C.D."/>
            <person name="Detter J.C."/>
            <person name="Han C."/>
            <person name="Rohde M."/>
            <person name="Brambilla E."/>
            <person name="Goker M."/>
            <person name="Woyke T."/>
            <person name="Bristow J."/>
            <person name="Eisen J.A."/>
            <person name="Markowitz V."/>
            <person name="Hugenholtz P."/>
            <person name="Kyrpides N.C."/>
            <person name="Klenk H.P."/>
            <person name="Land M."/>
        </authorList>
    </citation>
    <scope>NUCLEOTIDE SEQUENCE [LARGE SCALE GENOMIC DNA]</scope>
    <source>
        <strain evidence="6">ATCC 33931 / DSM 2075 / LMG 7858 / VKM B-1802 / 2st14</strain>
    </source>
</reference>
<keyword evidence="1" id="KW-0677">Repeat</keyword>
<feature type="domain" description="J" evidence="4">
    <location>
        <begin position="4"/>
        <end position="69"/>
    </location>
</feature>
<name>E1QDM3_DESB2</name>
<evidence type="ECO:0000256" key="3">
    <source>
        <dbReference type="ARBA" id="ARBA00023186"/>
    </source>
</evidence>
<sequence length="322" mass="34810">MAKDYYKVLGLEKGASVEDIKKAYRKLAMKYHPDRNQDDKAAEERFKEVSEAYSVLSDPEKRKQYDTFGSAGFKQRYSQEDIYRGSDINDILRDMGLGGDFFSRIFGGRGGGYRAYTVNNGGMGGFGPTGAAPGMGGFDFGAAGAGPNKGADLVYELPVSLAEVFHGAEKMVSYRRSGRMERVSVKVPPGIATGQKLRLAGKGDDAPGHGGQPGDLFIKIRVLDDERFTRHGDDLEVIAPISFSTAALGGNVELTAIDGKTLKVKAPRGSQNGARLRVKGKGLPLFRGGGHGDLYVRLQVEVPGRLTSRQKELLEQLAQEGL</sequence>
<dbReference type="PRINTS" id="PR00625">
    <property type="entry name" value="JDOMAIN"/>
</dbReference>
<evidence type="ECO:0000256" key="1">
    <source>
        <dbReference type="ARBA" id="ARBA00022737"/>
    </source>
</evidence>
<keyword evidence="2" id="KW-0863">Zinc-finger</keyword>
<dbReference type="SUPFAM" id="SSF49493">
    <property type="entry name" value="HSP40/DnaJ peptide-binding domain"/>
    <property type="match status" value="2"/>
</dbReference>
<dbReference type="InterPro" id="IPR018253">
    <property type="entry name" value="DnaJ_domain_CS"/>
</dbReference>
<dbReference type="InterPro" id="IPR036869">
    <property type="entry name" value="J_dom_sf"/>
</dbReference>
<keyword evidence="2" id="KW-0862">Zinc</keyword>
<dbReference type="FunFam" id="1.10.287.110:FF:000034">
    <property type="entry name" value="Chaperone protein DnaJ"/>
    <property type="match status" value="1"/>
</dbReference>
<dbReference type="Pfam" id="PF01556">
    <property type="entry name" value="DnaJ_C"/>
    <property type="match status" value="1"/>
</dbReference>
<dbReference type="FunFam" id="2.60.260.20:FF:000013">
    <property type="entry name" value="DnaJ subfamily B member 11"/>
    <property type="match status" value="1"/>
</dbReference>
<dbReference type="GO" id="GO:0005737">
    <property type="term" value="C:cytoplasm"/>
    <property type="evidence" value="ECO:0007669"/>
    <property type="project" value="TreeGrafter"/>
</dbReference>
<evidence type="ECO:0000313" key="5">
    <source>
        <dbReference type="EMBL" id="ADK83542.1"/>
    </source>
</evidence>
<evidence type="ECO:0000313" key="6">
    <source>
        <dbReference type="Proteomes" id="UP000009047"/>
    </source>
</evidence>
<dbReference type="AlphaFoldDB" id="E1QDM3"/>
<protein>
    <submittedName>
        <fullName evidence="5">Chaperone DnaJ domain protein</fullName>
    </submittedName>
</protein>
<dbReference type="SMART" id="SM00271">
    <property type="entry name" value="DnaJ"/>
    <property type="match status" value="1"/>
</dbReference>